<protein>
    <submittedName>
        <fullName evidence="1">Uncharacterized protein</fullName>
    </submittedName>
</protein>
<dbReference type="Proteomes" id="UP001500305">
    <property type="component" value="Unassembled WGS sequence"/>
</dbReference>
<sequence length="115" mass="11637">MLAAFVTSPVSLLPPMNAARIRPPFLGVPLALLAVTGFASDPQAVSSAAPAAPAEMPAAARSSVLLDTERPDSVMDPPLFPGRDSWTVTARGTYPPEAGGICAALSIPGTVGAQQ</sequence>
<evidence type="ECO:0000313" key="2">
    <source>
        <dbReference type="Proteomes" id="UP001500305"/>
    </source>
</evidence>
<keyword evidence="2" id="KW-1185">Reference proteome</keyword>
<accession>A0ABP5RML6</accession>
<comment type="caution">
    <text evidence="1">The sequence shown here is derived from an EMBL/GenBank/DDBJ whole genome shotgun (WGS) entry which is preliminary data.</text>
</comment>
<reference evidence="2" key="1">
    <citation type="journal article" date="2019" name="Int. J. Syst. Evol. Microbiol.">
        <title>The Global Catalogue of Microorganisms (GCM) 10K type strain sequencing project: providing services to taxonomists for standard genome sequencing and annotation.</title>
        <authorList>
            <consortium name="The Broad Institute Genomics Platform"/>
            <consortium name="The Broad Institute Genome Sequencing Center for Infectious Disease"/>
            <person name="Wu L."/>
            <person name="Ma J."/>
        </authorList>
    </citation>
    <scope>NUCLEOTIDE SEQUENCE [LARGE SCALE GENOMIC DNA]</scope>
    <source>
        <strain evidence="2">JCM 7356</strain>
    </source>
</reference>
<name>A0ABP5RML6_9ACTN</name>
<proteinExistence type="predicted"/>
<evidence type="ECO:0000313" key="1">
    <source>
        <dbReference type="EMBL" id="GAA2267627.1"/>
    </source>
</evidence>
<gene>
    <name evidence="1" type="ORF">GCM10010430_61010</name>
</gene>
<dbReference type="EMBL" id="BAAATR010000035">
    <property type="protein sequence ID" value="GAA2267627.1"/>
    <property type="molecule type" value="Genomic_DNA"/>
</dbReference>
<organism evidence="1 2">
    <name type="scientific">Kitasatospora cystarginea</name>
    <dbReference type="NCBI Taxonomy" id="58350"/>
    <lineage>
        <taxon>Bacteria</taxon>
        <taxon>Bacillati</taxon>
        <taxon>Actinomycetota</taxon>
        <taxon>Actinomycetes</taxon>
        <taxon>Kitasatosporales</taxon>
        <taxon>Streptomycetaceae</taxon>
        <taxon>Kitasatospora</taxon>
    </lineage>
</organism>